<sequence>MATSWPQEVAWPAEFREHATQLSKYLREALLCIKRARDQPIPQGLVKVIAIGALSLINKIHNIPDLDTIHDALQIARTESKITAESTTQALNDIKTELKQVANTS</sequence>
<dbReference type="Proteomes" id="UP000736672">
    <property type="component" value="Unassembled WGS sequence"/>
</dbReference>
<dbReference type="EMBL" id="JAGTJS010000014">
    <property type="protein sequence ID" value="KAH7248460.1"/>
    <property type="molecule type" value="Genomic_DNA"/>
</dbReference>
<name>A0A9P9K8Z1_FUSSL</name>
<comment type="caution">
    <text evidence="1">The sequence shown here is derived from an EMBL/GenBank/DDBJ whole genome shotgun (WGS) entry which is preliminary data.</text>
</comment>
<organism evidence="1 2">
    <name type="scientific">Fusarium solani</name>
    <name type="common">Filamentous fungus</name>
    <dbReference type="NCBI Taxonomy" id="169388"/>
    <lineage>
        <taxon>Eukaryota</taxon>
        <taxon>Fungi</taxon>
        <taxon>Dikarya</taxon>
        <taxon>Ascomycota</taxon>
        <taxon>Pezizomycotina</taxon>
        <taxon>Sordariomycetes</taxon>
        <taxon>Hypocreomycetidae</taxon>
        <taxon>Hypocreales</taxon>
        <taxon>Nectriaceae</taxon>
        <taxon>Fusarium</taxon>
        <taxon>Fusarium solani species complex</taxon>
    </lineage>
</organism>
<protein>
    <submittedName>
        <fullName evidence="1">Uncharacterized protein</fullName>
    </submittedName>
</protein>
<evidence type="ECO:0000313" key="1">
    <source>
        <dbReference type="EMBL" id="KAH7248460.1"/>
    </source>
</evidence>
<accession>A0A9P9K8Z1</accession>
<reference evidence="1" key="1">
    <citation type="journal article" date="2021" name="Nat. Commun.">
        <title>Genetic determinants of endophytism in the Arabidopsis root mycobiome.</title>
        <authorList>
            <person name="Mesny F."/>
            <person name="Miyauchi S."/>
            <person name="Thiergart T."/>
            <person name="Pickel B."/>
            <person name="Atanasova L."/>
            <person name="Karlsson M."/>
            <person name="Huettel B."/>
            <person name="Barry K.W."/>
            <person name="Haridas S."/>
            <person name="Chen C."/>
            <person name="Bauer D."/>
            <person name="Andreopoulos W."/>
            <person name="Pangilinan J."/>
            <person name="LaButti K."/>
            <person name="Riley R."/>
            <person name="Lipzen A."/>
            <person name="Clum A."/>
            <person name="Drula E."/>
            <person name="Henrissat B."/>
            <person name="Kohler A."/>
            <person name="Grigoriev I.V."/>
            <person name="Martin F.M."/>
            <person name="Hacquard S."/>
        </authorList>
    </citation>
    <scope>NUCLEOTIDE SEQUENCE</scope>
    <source>
        <strain evidence="1">FSSC 5 MPI-SDFR-AT-0091</strain>
    </source>
</reference>
<evidence type="ECO:0000313" key="2">
    <source>
        <dbReference type="Proteomes" id="UP000736672"/>
    </source>
</evidence>
<dbReference type="AlphaFoldDB" id="A0A9P9K8Z1"/>
<dbReference type="OrthoDB" id="5429923at2759"/>
<gene>
    <name evidence="1" type="ORF">B0J15DRAFT_63380</name>
</gene>
<keyword evidence="2" id="KW-1185">Reference proteome</keyword>
<proteinExistence type="predicted"/>